<evidence type="ECO:0000259" key="2">
    <source>
        <dbReference type="Pfam" id="PF14062"/>
    </source>
</evidence>
<accession>A0ABM7FHJ0</accession>
<proteinExistence type="predicted"/>
<evidence type="ECO:0000256" key="1">
    <source>
        <dbReference type="SAM" id="MobiDB-lite"/>
    </source>
</evidence>
<reference evidence="3 4" key="1">
    <citation type="journal article" date="2010" name="ChemBioChem">
        <title>Cloning and characterization of the biosynthetic gene cluster of 16-membered macrolide antibiotic FD-891: involvement of a dual functional cytochrome P450 monooxygenase catalyzing epoxidation and hydroxylation.</title>
        <authorList>
            <person name="Kudo F."/>
            <person name="Motegi A."/>
            <person name="Mizoue K."/>
            <person name="Eguchi T."/>
        </authorList>
    </citation>
    <scope>NUCLEOTIDE SEQUENCE [LARGE SCALE GENOMIC DNA]</scope>
    <source>
        <strain evidence="3 4">A-8890</strain>
    </source>
</reference>
<dbReference type="InterPro" id="IPR025349">
    <property type="entry name" value="DUF4253"/>
</dbReference>
<gene>
    <name evidence="3" type="ORF">SGFS_069460</name>
</gene>
<evidence type="ECO:0000313" key="3">
    <source>
        <dbReference type="EMBL" id="BBC35652.1"/>
    </source>
</evidence>
<dbReference type="EMBL" id="AP018448">
    <property type="protein sequence ID" value="BBC35652.1"/>
    <property type="molecule type" value="Genomic_DNA"/>
</dbReference>
<feature type="domain" description="DUF4253" evidence="2">
    <location>
        <begin position="141"/>
        <end position="249"/>
    </location>
</feature>
<feature type="region of interest" description="Disordered" evidence="1">
    <location>
        <begin position="1"/>
        <end position="62"/>
    </location>
</feature>
<dbReference type="Proteomes" id="UP001321542">
    <property type="component" value="Chromosome"/>
</dbReference>
<keyword evidence="4" id="KW-1185">Reference proteome</keyword>
<feature type="compositionally biased region" description="Basic and acidic residues" evidence="1">
    <location>
        <begin position="46"/>
        <end position="62"/>
    </location>
</feature>
<reference evidence="3 4" key="2">
    <citation type="journal article" date="2023" name="ChemBioChem">
        <title>Acyltransferase Domain Exchange between Two Independent Type I Polyketide Synthases in the Same Producer Strain of Macrolide Antibiotics.</title>
        <authorList>
            <person name="Kudo F."/>
            <person name="Kishikawa K."/>
            <person name="Tsuboi K."/>
            <person name="Kido T."/>
            <person name="Usui T."/>
            <person name="Hashimoto J."/>
            <person name="Shin-Ya K."/>
            <person name="Miyanaga A."/>
            <person name="Eguchi T."/>
        </authorList>
    </citation>
    <scope>NUCLEOTIDE SEQUENCE [LARGE SCALE GENOMIC DNA]</scope>
    <source>
        <strain evidence="3 4">A-8890</strain>
    </source>
</reference>
<organism evidence="3 4">
    <name type="scientific">Streptomyces graminofaciens</name>
    <dbReference type="NCBI Taxonomy" id="68212"/>
    <lineage>
        <taxon>Bacteria</taxon>
        <taxon>Bacillati</taxon>
        <taxon>Actinomycetota</taxon>
        <taxon>Actinomycetes</taxon>
        <taxon>Kitasatosporales</taxon>
        <taxon>Streptomycetaceae</taxon>
        <taxon>Streptomyces</taxon>
    </lineage>
</organism>
<sequence>MPAPTVTGMTKSPHPPLSYADTTTAVPGDWARRTAGPRPLIVKTGGDAHESGPEQWRLDPGRVSRPGDHDAEEVLAGFWPDEDEVAEDPEWYAEVLAPFGPGWPGLAPAGVLDADPDARAAEVADSLLADGHWRTWLKDPRLALVPTGRSADVPAAIGWTGPVHHERDVARLCAVLRSWEDRFGIRVVALSYDMLVVSVAAPPRTRAQAEAIAVEHYAFCPGVVQGGESLGGYAEEELLGKSIWAFWWD</sequence>
<dbReference type="Pfam" id="PF14062">
    <property type="entry name" value="DUF4253"/>
    <property type="match status" value="1"/>
</dbReference>
<evidence type="ECO:0000313" key="4">
    <source>
        <dbReference type="Proteomes" id="UP001321542"/>
    </source>
</evidence>
<name>A0ABM7FHJ0_9ACTN</name>
<protein>
    <recommendedName>
        <fullName evidence="2">DUF4253 domain-containing protein</fullName>
    </recommendedName>
</protein>